<dbReference type="Proteomes" id="UP000183898">
    <property type="component" value="Unassembled WGS sequence"/>
</dbReference>
<gene>
    <name evidence="1" type="ORF">SAMN05216404_103167</name>
</gene>
<accession>A0A1H8EVY9</accession>
<protein>
    <submittedName>
        <fullName evidence="1">Uncharacterized protein</fullName>
    </submittedName>
</protein>
<proteinExistence type="predicted"/>
<evidence type="ECO:0000313" key="1">
    <source>
        <dbReference type="EMBL" id="SEN23801.1"/>
    </source>
</evidence>
<name>A0A1H8EVY9_9PROT</name>
<dbReference type="EMBL" id="FOCT01000003">
    <property type="protein sequence ID" value="SEN23801.1"/>
    <property type="molecule type" value="Genomic_DNA"/>
</dbReference>
<reference evidence="1 2" key="1">
    <citation type="submission" date="2016-10" db="EMBL/GenBank/DDBJ databases">
        <authorList>
            <person name="de Groot N.N."/>
        </authorList>
    </citation>
    <scope>NUCLEOTIDE SEQUENCE [LARGE SCALE GENOMIC DNA]</scope>
    <source>
        <strain evidence="1 2">Nl18</strain>
    </source>
</reference>
<organism evidence="1 2">
    <name type="scientific">Nitrosospira multiformis</name>
    <dbReference type="NCBI Taxonomy" id="1231"/>
    <lineage>
        <taxon>Bacteria</taxon>
        <taxon>Pseudomonadati</taxon>
        <taxon>Pseudomonadota</taxon>
        <taxon>Betaproteobacteria</taxon>
        <taxon>Nitrosomonadales</taxon>
        <taxon>Nitrosomonadaceae</taxon>
        <taxon>Nitrosospira</taxon>
    </lineage>
</organism>
<dbReference type="AlphaFoldDB" id="A0A1H8EVY9"/>
<sequence length="69" mass="7934">MMVMASTQTLSHCSLHRNAPIFRLPSFKPGGFWKVLTEAFCTLGREWGFTYVDKEVENRLCRIRSDLPG</sequence>
<evidence type="ECO:0000313" key="2">
    <source>
        <dbReference type="Proteomes" id="UP000183898"/>
    </source>
</evidence>